<evidence type="ECO:0000313" key="12">
    <source>
        <dbReference type="Proteomes" id="UP000023703"/>
    </source>
</evidence>
<evidence type="ECO:0000256" key="9">
    <source>
        <dbReference type="SAM" id="MobiDB-lite"/>
    </source>
</evidence>
<feature type="region of interest" description="Disordered" evidence="9">
    <location>
        <begin position="443"/>
        <end position="469"/>
    </location>
</feature>
<dbReference type="Proteomes" id="UP000023703">
    <property type="component" value="Chromosome"/>
</dbReference>
<dbReference type="EMBL" id="CP006842">
    <property type="protein sequence ID" value="AHW63952.1"/>
    <property type="molecule type" value="Genomic_DNA"/>
</dbReference>
<feature type="transmembrane region" description="Helical" evidence="10">
    <location>
        <begin position="82"/>
        <end position="103"/>
    </location>
</feature>
<feature type="transmembrane region" description="Helical" evidence="10">
    <location>
        <begin position="348"/>
        <end position="369"/>
    </location>
</feature>
<feature type="transmembrane region" description="Helical" evidence="10">
    <location>
        <begin position="12"/>
        <end position="37"/>
    </location>
</feature>
<keyword evidence="6" id="KW-0029">Amino-acid transport</keyword>
<dbReference type="PANTHER" id="PTHR30588">
    <property type="entry name" value="BRANCHED-CHAIN AMINO ACID TRANSPORT SYSTEM 2 CARRIER PROTEIN"/>
    <property type="match status" value="1"/>
</dbReference>
<keyword evidence="8 10" id="KW-0472">Membrane</keyword>
<dbReference type="InterPro" id="IPR004685">
    <property type="entry name" value="Brnchd-chn_aa_trnsp_Livcs"/>
</dbReference>
<dbReference type="eggNOG" id="COG1114">
    <property type="taxonomic scope" value="Bacteria"/>
</dbReference>
<protein>
    <submittedName>
        <fullName evidence="11">Branched-chain amino acid transport system II carrier protein</fullName>
    </submittedName>
</protein>
<keyword evidence="7 10" id="KW-1133">Transmembrane helix</keyword>
<dbReference type="KEGG" id="cgy:CGLY_07535"/>
<evidence type="ECO:0000256" key="2">
    <source>
        <dbReference type="ARBA" id="ARBA00008540"/>
    </source>
</evidence>
<organism evidence="11 12">
    <name type="scientific">Corynebacterium glyciniphilum AJ 3170</name>
    <dbReference type="NCBI Taxonomy" id="1404245"/>
    <lineage>
        <taxon>Bacteria</taxon>
        <taxon>Bacillati</taxon>
        <taxon>Actinomycetota</taxon>
        <taxon>Actinomycetes</taxon>
        <taxon>Mycobacteriales</taxon>
        <taxon>Corynebacteriaceae</taxon>
        <taxon>Corynebacterium</taxon>
    </lineage>
</organism>
<feature type="transmembrane region" description="Helical" evidence="10">
    <location>
        <begin position="202"/>
        <end position="223"/>
    </location>
</feature>
<dbReference type="GO" id="GO:0015818">
    <property type="term" value="P:isoleucine transport"/>
    <property type="evidence" value="ECO:0007669"/>
    <property type="project" value="TreeGrafter"/>
</dbReference>
<comment type="similarity">
    <text evidence="2">Belongs to the branched chain amino acid transporter family.</text>
</comment>
<proteinExistence type="inferred from homology"/>
<evidence type="ECO:0000313" key="11">
    <source>
        <dbReference type="EMBL" id="AHW63952.1"/>
    </source>
</evidence>
<evidence type="ECO:0000256" key="4">
    <source>
        <dbReference type="ARBA" id="ARBA00022475"/>
    </source>
</evidence>
<dbReference type="Pfam" id="PF05525">
    <property type="entry name" value="Branch_AA_trans"/>
    <property type="match status" value="1"/>
</dbReference>
<reference evidence="11 12" key="1">
    <citation type="journal article" date="2015" name="Int. J. Syst. Evol. Microbiol.">
        <title>Revisiting Corynebacterium glyciniphilum (ex Kubota et al., 1972) sp. nov., nom. rev., isolated from putrefied banana.</title>
        <authorList>
            <person name="Al-Dilaimi A."/>
            <person name="Bednarz H."/>
            <person name="Lomker A."/>
            <person name="Niehaus K."/>
            <person name="Kalinowski J."/>
            <person name="Ruckert C."/>
        </authorList>
    </citation>
    <scope>NUCLEOTIDE SEQUENCE [LARGE SCALE GENOMIC DNA]</scope>
    <source>
        <strain evidence="11">AJ 3170</strain>
    </source>
</reference>
<evidence type="ECO:0000256" key="6">
    <source>
        <dbReference type="ARBA" id="ARBA00022970"/>
    </source>
</evidence>
<dbReference type="NCBIfam" id="TIGR00796">
    <property type="entry name" value="livcs"/>
    <property type="match status" value="1"/>
</dbReference>
<accession>X5DTG2</accession>
<feature type="transmembrane region" description="Helical" evidence="10">
    <location>
        <begin position="123"/>
        <end position="146"/>
    </location>
</feature>
<feature type="transmembrane region" description="Helical" evidence="10">
    <location>
        <begin position="158"/>
        <end position="176"/>
    </location>
</feature>
<dbReference type="GO" id="GO:0015188">
    <property type="term" value="F:L-isoleucine transmembrane transporter activity"/>
    <property type="evidence" value="ECO:0007669"/>
    <property type="project" value="TreeGrafter"/>
</dbReference>
<evidence type="ECO:0000256" key="8">
    <source>
        <dbReference type="ARBA" id="ARBA00023136"/>
    </source>
</evidence>
<feature type="transmembrane region" description="Helical" evidence="10">
    <location>
        <begin position="323"/>
        <end position="342"/>
    </location>
</feature>
<keyword evidence="4" id="KW-1003">Cell membrane</keyword>
<dbReference type="PANTHER" id="PTHR30588:SF0">
    <property type="entry name" value="BRANCHED-CHAIN AMINO ACID PERMEASE BRNQ"/>
    <property type="match status" value="1"/>
</dbReference>
<dbReference type="GO" id="GO:0005886">
    <property type="term" value="C:plasma membrane"/>
    <property type="evidence" value="ECO:0007669"/>
    <property type="project" value="UniProtKB-SubCell"/>
</dbReference>
<evidence type="ECO:0000256" key="5">
    <source>
        <dbReference type="ARBA" id="ARBA00022692"/>
    </source>
</evidence>
<feature type="transmembrane region" description="Helical" evidence="10">
    <location>
        <begin position="49"/>
        <end position="70"/>
    </location>
</feature>
<dbReference type="RefSeq" id="WP_081803822.1">
    <property type="nucleotide sequence ID" value="NZ_CP006842.1"/>
</dbReference>
<dbReference type="GO" id="GO:0015820">
    <property type="term" value="P:L-leucine transport"/>
    <property type="evidence" value="ECO:0007669"/>
    <property type="project" value="TreeGrafter"/>
</dbReference>
<gene>
    <name evidence="11" type="ORF">CGLY_07535</name>
</gene>
<feature type="transmembrane region" description="Helical" evidence="10">
    <location>
        <begin position="288"/>
        <end position="311"/>
    </location>
</feature>
<sequence>MRQTGDRQLSRFQILALGLLLFAMFLGAGNIIFAPMVGQAAGNAMWEPMSGFLITGVGLVLLAIIALTSVRGDVFRLASRISPAFAAVFCFLLFLTLGPLYVIPRTTSVVHEITVKPNLPADIATSAWILPVFSVVFTAVSVYLSLSPGKLVDRIGKFLTPVFSALLVIIIVRSLVSPMGDLHDPVSPYDDGGFLLGLTEGYLTMDVLAALVFAGVFIQQIATLGVTSRRGTTSVFLKAGVITAVGLALLHISTAWLGGSGVDAIGRPDNGGTVLAESARTLLGTPGLAMIGTVVLLTGLTTNVACITSVADYFSRQFTWLSYHQWVLVHAGLGLVIANFGLQTVLDTALPILFLLYPLGMTLIVLALLDRFFGGRRPVYVGAVIGAGIVAVLDAVKTAGILTDQINDTFSFLPLFSDDAGWILPAVIGGIIGLLWARATNSPPLPVDRDADPDTDPAPDPSEREVATS</sequence>
<feature type="transmembrane region" description="Helical" evidence="10">
    <location>
        <begin position="235"/>
        <end position="257"/>
    </location>
</feature>
<feature type="transmembrane region" description="Helical" evidence="10">
    <location>
        <begin position="381"/>
        <end position="402"/>
    </location>
</feature>
<dbReference type="GO" id="GO:0015190">
    <property type="term" value="F:L-leucine transmembrane transporter activity"/>
    <property type="evidence" value="ECO:0007669"/>
    <property type="project" value="TreeGrafter"/>
</dbReference>
<dbReference type="STRING" id="1404245.CGLY_07535"/>
<dbReference type="HOGENOM" id="CLU_036807_0_1_11"/>
<dbReference type="GO" id="GO:0005304">
    <property type="term" value="F:L-valine transmembrane transporter activity"/>
    <property type="evidence" value="ECO:0007669"/>
    <property type="project" value="TreeGrafter"/>
</dbReference>
<keyword evidence="5 10" id="KW-0812">Transmembrane</keyword>
<name>X5DTG2_9CORY</name>
<evidence type="ECO:0000256" key="1">
    <source>
        <dbReference type="ARBA" id="ARBA00004651"/>
    </source>
</evidence>
<dbReference type="AlphaFoldDB" id="X5DTG2"/>
<evidence type="ECO:0000256" key="7">
    <source>
        <dbReference type="ARBA" id="ARBA00022989"/>
    </source>
</evidence>
<keyword evidence="3" id="KW-0813">Transport</keyword>
<evidence type="ECO:0000256" key="10">
    <source>
        <dbReference type="SAM" id="Phobius"/>
    </source>
</evidence>
<comment type="subcellular location">
    <subcellularLocation>
        <location evidence="1">Cell membrane</location>
        <topology evidence="1">Multi-pass membrane protein</topology>
    </subcellularLocation>
</comment>
<dbReference type="OrthoDB" id="9783920at2"/>
<keyword evidence="12" id="KW-1185">Reference proteome</keyword>
<feature type="transmembrane region" description="Helical" evidence="10">
    <location>
        <begin position="422"/>
        <end position="439"/>
    </location>
</feature>
<evidence type="ECO:0000256" key="3">
    <source>
        <dbReference type="ARBA" id="ARBA00022448"/>
    </source>
</evidence>